<dbReference type="Pfam" id="PF03171">
    <property type="entry name" value="2OG-FeII_Oxy"/>
    <property type="match status" value="1"/>
</dbReference>
<accession>A0A8J4R3I4</accession>
<dbReference type="Proteomes" id="UP000737018">
    <property type="component" value="Unassembled WGS sequence"/>
</dbReference>
<dbReference type="FunFam" id="2.60.120.330:FF:000022">
    <property type="entry name" value="Probable 2-oxoglutarate-dependent dioxygenase AOP1.2"/>
    <property type="match status" value="1"/>
</dbReference>
<dbReference type="InterPro" id="IPR005123">
    <property type="entry name" value="Oxoglu/Fe-dep_dioxygenase_dom"/>
</dbReference>
<dbReference type="Gene3D" id="2.60.120.330">
    <property type="entry name" value="B-lactam Antibiotic, Isopenicillin N Synthase, Chain"/>
    <property type="match status" value="1"/>
</dbReference>
<dbReference type="AlphaFoldDB" id="A0A8J4R3I4"/>
<dbReference type="SUPFAM" id="SSF51197">
    <property type="entry name" value="Clavaminate synthase-like"/>
    <property type="match status" value="1"/>
</dbReference>
<dbReference type="InterPro" id="IPR027443">
    <property type="entry name" value="IPNS-like_sf"/>
</dbReference>
<evidence type="ECO:0000256" key="7">
    <source>
        <dbReference type="RuleBase" id="RU003682"/>
    </source>
</evidence>
<dbReference type="OrthoDB" id="288590at2759"/>
<proteinExistence type="inferred from homology"/>
<evidence type="ECO:0000313" key="9">
    <source>
        <dbReference type="EMBL" id="KAF3963093.1"/>
    </source>
</evidence>
<dbReference type="PROSITE" id="PS51471">
    <property type="entry name" value="FE2OG_OXY"/>
    <property type="match status" value="1"/>
</dbReference>
<dbReference type="InterPro" id="IPR044861">
    <property type="entry name" value="IPNS-like_FE2OG_OXY"/>
</dbReference>
<organism evidence="9 10">
    <name type="scientific">Castanea mollissima</name>
    <name type="common">Chinese chestnut</name>
    <dbReference type="NCBI Taxonomy" id="60419"/>
    <lineage>
        <taxon>Eukaryota</taxon>
        <taxon>Viridiplantae</taxon>
        <taxon>Streptophyta</taxon>
        <taxon>Embryophyta</taxon>
        <taxon>Tracheophyta</taxon>
        <taxon>Spermatophyta</taxon>
        <taxon>Magnoliopsida</taxon>
        <taxon>eudicotyledons</taxon>
        <taxon>Gunneridae</taxon>
        <taxon>Pentapetalae</taxon>
        <taxon>rosids</taxon>
        <taxon>fabids</taxon>
        <taxon>Fagales</taxon>
        <taxon>Fagaceae</taxon>
        <taxon>Castanea</taxon>
    </lineage>
</organism>
<keyword evidence="2 7" id="KW-0479">Metal-binding</keyword>
<evidence type="ECO:0000256" key="3">
    <source>
        <dbReference type="ARBA" id="ARBA00022964"/>
    </source>
</evidence>
<name>A0A8J4R3I4_9ROSI</name>
<keyword evidence="4 7" id="KW-0560">Oxidoreductase</keyword>
<dbReference type="InterPro" id="IPR026992">
    <property type="entry name" value="DIOX_N"/>
</dbReference>
<dbReference type="EMBL" id="JRKL02001598">
    <property type="protein sequence ID" value="KAF3963093.1"/>
    <property type="molecule type" value="Genomic_DNA"/>
</dbReference>
<dbReference type="Pfam" id="PF14226">
    <property type="entry name" value="DIOX_N"/>
    <property type="match status" value="1"/>
</dbReference>
<protein>
    <recommendedName>
        <fullName evidence="8">Fe2OG dioxygenase domain-containing protein</fullName>
    </recommendedName>
</protein>
<keyword evidence="10" id="KW-1185">Reference proteome</keyword>
<feature type="domain" description="Fe2OG dioxygenase" evidence="8">
    <location>
        <begin position="160"/>
        <end position="262"/>
    </location>
</feature>
<comment type="function">
    <text evidence="6">Probable 2-oxoglutarate-dependent dioxygenase that may be involved in glucosinolates biosynthesis. May play a role in the production of aliphatic glucosinolates.</text>
</comment>
<evidence type="ECO:0000256" key="4">
    <source>
        <dbReference type="ARBA" id="ARBA00023002"/>
    </source>
</evidence>
<evidence type="ECO:0000259" key="8">
    <source>
        <dbReference type="PROSITE" id="PS51471"/>
    </source>
</evidence>
<dbReference type="PANTHER" id="PTHR47990">
    <property type="entry name" value="2-OXOGLUTARATE (2OG) AND FE(II)-DEPENDENT OXYGENASE SUPERFAMILY PROTEIN-RELATED"/>
    <property type="match status" value="1"/>
</dbReference>
<gene>
    <name evidence="9" type="ORF">CMV_012477</name>
</gene>
<comment type="similarity">
    <text evidence="1 7">Belongs to the iron/ascorbate-dependent oxidoreductase family.</text>
</comment>
<evidence type="ECO:0000256" key="2">
    <source>
        <dbReference type="ARBA" id="ARBA00022723"/>
    </source>
</evidence>
<comment type="caution">
    <text evidence="9">The sequence shown here is derived from an EMBL/GenBank/DDBJ whole genome shotgun (WGS) entry which is preliminary data.</text>
</comment>
<reference evidence="9" key="1">
    <citation type="submission" date="2020-03" db="EMBL/GenBank/DDBJ databases">
        <title>Castanea mollissima Vanexum genome sequencing.</title>
        <authorList>
            <person name="Staton M."/>
        </authorList>
    </citation>
    <scope>NUCLEOTIDE SEQUENCE</scope>
    <source>
        <tissue evidence="9">Leaf</tissue>
    </source>
</reference>
<evidence type="ECO:0000313" key="10">
    <source>
        <dbReference type="Proteomes" id="UP000737018"/>
    </source>
</evidence>
<dbReference type="GO" id="GO:0046872">
    <property type="term" value="F:metal ion binding"/>
    <property type="evidence" value="ECO:0007669"/>
    <property type="project" value="UniProtKB-KW"/>
</dbReference>
<keyword evidence="5 7" id="KW-0408">Iron</keyword>
<evidence type="ECO:0000256" key="1">
    <source>
        <dbReference type="ARBA" id="ARBA00008056"/>
    </source>
</evidence>
<evidence type="ECO:0000256" key="6">
    <source>
        <dbReference type="ARBA" id="ARBA00057022"/>
    </source>
</evidence>
<evidence type="ECO:0000256" key="5">
    <source>
        <dbReference type="ARBA" id="ARBA00023004"/>
    </source>
</evidence>
<dbReference type="InterPro" id="IPR050231">
    <property type="entry name" value="Iron_ascorbate_oxido_reductase"/>
</dbReference>
<sequence length="310" mass="35646">MASPRLPKIPIIDLYKEESKPGATSWLSACQSVCHALEEYGCFVAVYDNVSLELHNQIFGALKDLFDLPTETKTQDPNPTEYLGQRPQFPLYERLGIVNAASWEETQKFTHLMWPNGNHHFSKTAHSFTKLIMELNQIVTRMVFENYGVEKYYDSHMEDAIYRLRLHKYREVDDKETQLGLPAHTDKSFTTILHENHVPGLEIQTKDGQWIGFDSSPSSFLFLAGDAFMVWSNDRIRPCPHRVIMGGNQVRYSIGLQTHQKGLMCVPEELVDEEHPLQYKPLDHLGFLNFHHSNDYGPKMDSLIKAYCGV</sequence>
<keyword evidence="3" id="KW-0223">Dioxygenase</keyword>
<dbReference type="GO" id="GO:0051213">
    <property type="term" value="F:dioxygenase activity"/>
    <property type="evidence" value="ECO:0007669"/>
    <property type="project" value="UniProtKB-KW"/>
</dbReference>